<dbReference type="PANTHER" id="PTHR47331:SF1">
    <property type="entry name" value="GAG-LIKE PROTEIN"/>
    <property type="match status" value="1"/>
</dbReference>
<keyword evidence="2" id="KW-1185">Reference proteome</keyword>
<gene>
    <name evidence="3" type="primary">LOC106162566</name>
</gene>
<proteinExistence type="predicted"/>
<accession>A0A1S3IAP2</accession>
<dbReference type="OMA" id="MQIMDES"/>
<name>A0A1S3IAP2_LINAN</name>
<evidence type="ECO:0000313" key="3">
    <source>
        <dbReference type="RefSeq" id="XP_013395335.1"/>
    </source>
</evidence>
<dbReference type="OrthoDB" id="10059837at2759"/>
<evidence type="ECO:0000256" key="1">
    <source>
        <dbReference type="SAM" id="MobiDB-lite"/>
    </source>
</evidence>
<dbReference type="KEGG" id="lak:106162566"/>
<protein>
    <submittedName>
        <fullName evidence="3">Uncharacterized protein LOC106162566</fullName>
    </submittedName>
</protein>
<dbReference type="Proteomes" id="UP000085678">
    <property type="component" value="Unplaced"/>
</dbReference>
<dbReference type="RefSeq" id="XP_013395335.1">
    <property type="nucleotide sequence ID" value="XM_013539881.1"/>
</dbReference>
<evidence type="ECO:0000313" key="2">
    <source>
        <dbReference type="Proteomes" id="UP000085678"/>
    </source>
</evidence>
<organism evidence="2 3">
    <name type="scientific">Lingula anatina</name>
    <name type="common">Brachiopod</name>
    <name type="synonym">Lingula unguis</name>
    <dbReference type="NCBI Taxonomy" id="7574"/>
    <lineage>
        <taxon>Eukaryota</taxon>
        <taxon>Metazoa</taxon>
        <taxon>Spiralia</taxon>
        <taxon>Lophotrochozoa</taxon>
        <taxon>Brachiopoda</taxon>
        <taxon>Linguliformea</taxon>
        <taxon>Lingulata</taxon>
        <taxon>Lingulida</taxon>
        <taxon>Linguloidea</taxon>
        <taxon>Lingulidae</taxon>
        <taxon>Lingula</taxon>
    </lineage>
</organism>
<dbReference type="GeneID" id="106162566"/>
<reference evidence="3" key="1">
    <citation type="submission" date="2025-08" db="UniProtKB">
        <authorList>
            <consortium name="RefSeq"/>
        </authorList>
    </citation>
    <scope>IDENTIFICATION</scope>
    <source>
        <tissue evidence="3">Gonads</tissue>
    </source>
</reference>
<sequence>MRIALPIVPVKVKVPEKSQFVHTCALLDSGFTSTFCSEELMQSIGAQGENAVLKLTTLEKEHSVSETVVISLQISDLEDKNVIDLPVVYTRPSLPVNMENMLRAEDIRKWSHLQDVHFPEIDHMNAKVSIIIGQDNPEVLMPIDVKRGQNPNEPYATKTVLGWTLNGPLGGKGRHVAMATFIQADHELNEQLEQFWKIEGHGTLISDKKGLSIEDKRVLALWEDKIQHDEHYSLPIPFKDRQPHFPPNKQMAEQRLDSLK</sequence>
<dbReference type="PANTHER" id="PTHR47331">
    <property type="entry name" value="PHD-TYPE DOMAIN-CONTAINING PROTEIN"/>
    <property type="match status" value="1"/>
</dbReference>
<dbReference type="InParanoid" id="A0A1S3IAP2"/>
<dbReference type="AlphaFoldDB" id="A0A1S3IAP2"/>
<feature type="region of interest" description="Disordered" evidence="1">
    <location>
        <begin position="237"/>
        <end position="260"/>
    </location>
</feature>